<reference evidence="11" key="1">
    <citation type="submission" date="2017-02" db="UniProtKB">
        <authorList>
            <consortium name="WormBaseParasite"/>
        </authorList>
    </citation>
    <scope>IDENTIFICATION</scope>
</reference>
<dbReference type="SUPFAM" id="SSF50630">
    <property type="entry name" value="Acid proteases"/>
    <property type="match status" value="1"/>
</dbReference>
<evidence type="ECO:0000256" key="4">
    <source>
        <dbReference type="ARBA" id="ARBA00022722"/>
    </source>
</evidence>
<dbReference type="Gene3D" id="3.30.70.270">
    <property type="match status" value="2"/>
</dbReference>
<evidence type="ECO:0000256" key="1">
    <source>
        <dbReference type="ARBA" id="ARBA00012493"/>
    </source>
</evidence>
<dbReference type="Gene3D" id="3.30.420.10">
    <property type="entry name" value="Ribonuclease H-like superfamily/Ribonuclease H"/>
    <property type="match status" value="1"/>
</dbReference>
<dbReference type="SUPFAM" id="SSF56672">
    <property type="entry name" value="DNA/RNA polymerases"/>
    <property type="match status" value="1"/>
</dbReference>
<protein>
    <recommendedName>
        <fullName evidence="1">RNA-directed DNA polymerase</fullName>
        <ecNumber evidence="1">2.7.7.49</ecNumber>
    </recommendedName>
</protein>
<dbReference type="GO" id="GO:0015074">
    <property type="term" value="P:DNA integration"/>
    <property type="evidence" value="ECO:0007669"/>
    <property type="project" value="InterPro"/>
</dbReference>
<accession>A0A0N5BZ45</accession>
<dbReference type="PROSITE" id="PS50878">
    <property type="entry name" value="RT_POL"/>
    <property type="match status" value="1"/>
</dbReference>
<dbReference type="Pfam" id="PF17921">
    <property type="entry name" value="Integrase_H2C2"/>
    <property type="match status" value="1"/>
</dbReference>
<evidence type="ECO:0000256" key="7">
    <source>
        <dbReference type="ARBA" id="ARBA00022918"/>
    </source>
</evidence>
<dbReference type="EC" id="2.7.7.49" evidence="1"/>
<evidence type="ECO:0000256" key="3">
    <source>
        <dbReference type="ARBA" id="ARBA00022695"/>
    </source>
</evidence>
<keyword evidence="7" id="KW-0695">RNA-directed DNA polymerase</keyword>
<dbReference type="GO" id="GO:0003676">
    <property type="term" value="F:nucleic acid binding"/>
    <property type="evidence" value="ECO:0007669"/>
    <property type="project" value="InterPro"/>
</dbReference>
<evidence type="ECO:0000313" key="11">
    <source>
        <dbReference type="WBParaSite" id="SPAL_0001104100.1"/>
    </source>
</evidence>
<dbReference type="PANTHER" id="PTHR37984:SF5">
    <property type="entry name" value="PROTEIN NYNRIN-LIKE"/>
    <property type="match status" value="1"/>
</dbReference>
<dbReference type="InterPro" id="IPR043128">
    <property type="entry name" value="Rev_trsase/Diguanyl_cyclase"/>
</dbReference>
<dbReference type="STRING" id="174720.A0A0N5BZ45"/>
<keyword evidence="3" id="KW-0548">Nucleotidyltransferase</keyword>
<dbReference type="InterPro" id="IPR043502">
    <property type="entry name" value="DNA/RNA_pol_sf"/>
</dbReference>
<dbReference type="Pfam" id="PF17917">
    <property type="entry name" value="RT_RNaseH"/>
    <property type="match status" value="1"/>
</dbReference>
<dbReference type="GO" id="GO:0042575">
    <property type="term" value="C:DNA polymerase complex"/>
    <property type="evidence" value="ECO:0007669"/>
    <property type="project" value="UniProtKB-ARBA"/>
</dbReference>
<dbReference type="PROSITE" id="PS50994">
    <property type="entry name" value="INTEGRASE"/>
    <property type="match status" value="1"/>
</dbReference>
<keyword evidence="4" id="KW-0540">Nuclease</keyword>
<evidence type="ECO:0000256" key="2">
    <source>
        <dbReference type="ARBA" id="ARBA00022679"/>
    </source>
</evidence>
<keyword evidence="5" id="KW-0255">Endonuclease</keyword>
<dbReference type="WBParaSite" id="SPAL_0001104100.1">
    <property type="protein sequence ID" value="SPAL_0001104100.1"/>
    <property type="gene ID" value="SPAL_0001104100"/>
</dbReference>
<keyword evidence="6" id="KW-0378">Hydrolase</keyword>
<evidence type="ECO:0000256" key="5">
    <source>
        <dbReference type="ARBA" id="ARBA00022759"/>
    </source>
</evidence>
<feature type="domain" description="Integrase catalytic" evidence="9">
    <location>
        <begin position="943"/>
        <end position="1099"/>
    </location>
</feature>
<dbReference type="SUPFAM" id="SSF53098">
    <property type="entry name" value="Ribonuclease H-like"/>
    <property type="match status" value="1"/>
</dbReference>
<dbReference type="Gene3D" id="2.40.70.10">
    <property type="entry name" value="Acid Proteases"/>
    <property type="match status" value="1"/>
</dbReference>
<sequence length="1214" mass="139887">NNLVMSDSPNNLLTSVEKECNTVFDKNECLESSQDDSDSDASLSDAPGLIYKSGKISNISVVIAIDSGSTFTSISDNLQYLLKMPDKEGSEVPIKLIEGMTAVKRVKGKRLLTIESNSIYLKHPLIFNSHHHNFDILLGRDMLKKYGAIVDHTDGAINWSVTVFQYGIDVNSNEESKTYALYTESVIVDQDKQKYLDEFIAAYDRHLREKFPSVFIVNDSQIVPTMVAEEQHFNFTEQNKNYKTYGLSYHNQSIALQLAKTWEDAGIIEEGEPDNGITHPVILIDKQKDSSDDNKNVDITSRYRLVCDFRCINEFTHKHCEISMNITNSNLINRLFVFCSKLDFKTAYGQIKLHPSNTRSFNITIGHKKFNYLTLPQGAKNSATLFKIVMMNLFQDLFEQQHLQWYHDDMLIMTHADSQSPLTIDDEIRKAQEHCDLLELVFQRMESKNVKVSQIKSQLFQKSVSYLGFTLTRTGWRPSIQSVNRILNRGRPDSRESLRRFLYASNYFSICIPNFSVIASSLYDLINTKSKKKFVMQTYHLDAYHKIARSLCDVNHKLYFGDPNADYIIRVDASSTGIGGSISQNLFDAETNTIREVPLGFVSFRLPKVVRRRSSTYLELKGIASVLEYYKFLLENCPGKIRILTDHKPLEKLRYTASMSKHVELLSHIDKFNCIFEYSPGKLHFMPDWLSRIENEKLLHDDESGDDEKGYDDSNEQFNSLTCLLVKHSRGRPRVLKEKNNEILIKRKVGRPKKGESSPTKQCHEKVNVTNKEKEHSDDELNIVELNEKNDMSNTEKNDDDNEIHITELNKKEKSSLYKILRSNILFSFDELKMEQEKDDNCQRAVKNKYFLNYNVRVNDNGIIQICKTNLEKGEACDDKNWKTLIPLSLAEKVIKMAHSQGHYSFIKTLSAINYFCYIPQPGKMIKKILNNCNTCFIRNSGHHHQPSNKTIDLSCYPFDRLSMDLITPRKLTKYVTTNIYLYKEGSEIIDTLIKNIFTKGALPSVIRTDGDGQFRGSHFTDAMKELGVKLELSTAYDSNSNAIVENKIKSVNKVIHSLTEDYPTTSFCQLLDLVSHFINNSRVIGMQMTPVEMMFGISPRTTLSNILDHNSTLKYIDRSDNLNEWLNSITMVRRILNDQYIQYRQNVNNKKKEKYDTFEVGDTFYFRRPRKHTFDKNYTPHVVLKDLRTKVLYKSGNKTLEASKAKIKKLHVS</sequence>
<dbReference type="GO" id="GO:0004519">
    <property type="term" value="F:endonuclease activity"/>
    <property type="evidence" value="ECO:0007669"/>
    <property type="project" value="UniProtKB-KW"/>
</dbReference>
<keyword evidence="10" id="KW-1185">Reference proteome</keyword>
<dbReference type="InterPro" id="IPR000477">
    <property type="entry name" value="RT_dom"/>
</dbReference>
<dbReference type="GO" id="GO:0016787">
    <property type="term" value="F:hydrolase activity"/>
    <property type="evidence" value="ECO:0007669"/>
    <property type="project" value="UniProtKB-KW"/>
</dbReference>
<dbReference type="Gene3D" id="1.10.340.70">
    <property type="match status" value="1"/>
</dbReference>
<evidence type="ECO:0000313" key="10">
    <source>
        <dbReference type="Proteomes" id="UP000046392"/>
    </source>
</evidence>
<dbReference type="Proteomes" id="UP000046392">
    <property type="component" value="Unplaced"/>
</dbReference>
<dbReference type="PANTHER" id="PTHR37984">
    <property type="entry name" value="PROTEIN CBG26694"/>
    <property type="match status" value="1"/>
</dbReference>
<dbReference type="InterPro" id="IPR001584">
    <property type="entry name" value="Integrase_cat-core"/>
</dbReference>
<evidence type="ECO:0000259" key="8">
    <source>
        <dbReference type="PROSITE" id="PS50878"/>
    </source>
</evidence>
<dbReference type="InterPro" id="IPR021109">
    <property type="entry name" value="Peptidase_aspartic_dom_sf"/>
</dbReference>
<organism evidence="10 11">
    <name type="scientific">Strongyloides papillosus</name>
    <name type="common">Intestinal threadworm</name>
    <dbReference type="NCBI Taxonomy" id="174720"/>
    <lineage>
        <taxon>Eukaryota</taxon>
        <taxon>Metazoa</taxon>
        <taxon>Ecdysozoa</taxon>
        <taxon>Nematoda</taxon>
        <taxon>Chromadorea</taxon>
        <taxon>Rhabditida</taxon>
        <taxon>Tylenchina</taxon>
        <taxon>Panagrolaimomorpha</taxon>
        <taxon>Strongyloidoidea</taxon>
        <taxon>Strongyloididae</taxon>
        <taxon>Strongyloides</taxon>
    </lineage>
</organism>
<dbReference type="Pfam" id="PF00078">
    <property type="entry name" value="RVT_1"/>
    <property type="match status" value="1"/>
</dbReference>
<evidence type="ECO:0000256" key="6">
    <source>
        <dbReference type="ARBA" id="ARBA00022801"/>
    </source>
</evidence>
<dbReference type="InterPro" id="IPR041373">
    <property type="entry name" value="RT_RNaseH"/>
</dbReference>
<name>A0A0N5BZ45_STREA</name>
<keyword evidence="2" id="KW-0808">Transferase</keyword>
<dbReference type="InterPro" id="IPR050951">
    <property type="entry name" value="Retrovirus_Pol_polyprotein"/>
</dbReference>
<dbReference type="InterPro" id="IPR036397">
    <property type="entry name" value="RNaseH_sf"/>
</dbReference>
<dbReference type="Gene3D" id="3.10.10.10">
    <property type="entry name" value="HIV Type 1 Reverse Transcriptase, subunit A, domain 1"/>
    <property type="match status" value="1"/>
</dbReference>
<dbReference type="InterPro" id="IPR012337">
    <property type="entry name" value="RNaseH-like_sf"/>
</dbReference>
<evidence type="ECO:0000259" key="9">
    <source>
        <dbReference type="PROSITE" id="PS50994"/>
    </source>
</evidence>
<feature type="domain" description="Reverse transcriptase" evidence="8">
    <location>
        <begin position="265"/>
        <end position="471"/>
    </location>
</feature>
<dbReference type="AlphaFoldDB" id="A0A0N5BZ45"/>
<dbReference type="GO" id="GO:0003964">
    <property type="term" value="F:RNA-directed DNA polymerase activity"/>
    <property type="evidence" value="ECO:0007669"/>
    <property type="project" value="UniProtKB-KW"/>
</dbReference>
<dbReference type="InterPro" id="IPR041588">
    <property type="entry name" value="Integrase_H2C2"/>
</dbReference>
<proteinExistence type="predicted"/>